<keyword evidence="1" id="KW-0472">Membrane</keyword>
<dbReference type="EMBL" id="JAOPGA020001574">
    <property type="protein sequence ID" value="KAL0489615.1"/>
    <property type="molecule type" value="Genomic_DNA"/>
</dbReference>
<dbReference type="PANTHER" id="PTHR12861">
    <property type="entry name" value="TRANSLOCON-ASSOCIATED PROTEIN, BETA SUBUNIT PRECURSOR TRAP-BETA SIGNAL SEQUENCE RECEPTOR BETA SUBUNIT"/>
    <property type="match status" value="1"/>
</dbReference>
<dbReference type="PANTHER" id="PTHR12861:SF3">
    <property type="entry name" value="TRANSLOCON-ASSOCIATED PROTEIN SUBUNIT BETA"/>
    <property type="match status" value="1"/>
</dbReference>
<accession>A0AAW2ZLE3</accession>
<keyword evidence="2" id="KW-0732">Signal</keyword>
<keyword evidence="1" id="KW-0812">Transmembrane</keyword>
<feature type="chain" id="PRO_5044718165" evidence="2">
    <location>
        <begin position="22"/>
        <end position="204"/>
    </location>
</feature>
<organism evidence="3 5">
    <name type="scientific">Acrasis kona</name>
    <dbReference type="NCBI Taxonomy" id="1008807"/>
    <lineage>
        <taxon>Eukaryota</taxon>
        <taxon>Discoba</taxon>
        <taxon>Heterolobosea</taxon>
        <taxon>Tetramitia</taxon>
        <taxon>Eutetramitia</taxon>
        <taxon>Acrasidae</taxon>
        <taxon>Acrasis</taxon>
    </lineage>
</organism>
<evidence type="ECO:0000313" key="3">
    <source>
        <dbReference type="EMBL" id="KAL0489615.1"/>
    </source>
</evidence>
<comment type="caution">
    <text evidence="3">The sequence shown here is derived from an EMBL/GenBank/DDBJ whole genome shotgun (WGS) entry which is preliminary data.</text>
</comment>
<dbReference type="EMBL" id="JAOPGA020001859">
    <property type="protein sequence ID" value="KAL0491762.1"/>
    <property type="molecule type" value="Genomic_DNA"/>
</dbReference>
<evidence type="ECO:0000313" key="4">
    <source>
        <dbReference type="EMBL" id="KAL0491762.1"/>
    </source>
</evidence>
<dbReference type="GO" id="GO:0005783">
    <property type="term" value="C:endoplasmic reticulum"/>
    <property type="evidence" value="ECO:0007669"/>
    <property type="project" value="TreeGrafter"/>
</dbReference>
<reference evidence="3 5" key="1">
    <citation type="submission" date="2024-03" db="EMBL/GenBank/DDBJ databases">
        <title>The Acrasis kona genome and developmental transcriptomes reveal deep origins of eukaryotic multicellular pathways.</title>
        <authorList>
            <person name="Sheikh S."/>
            <person name="Fu C.-J."/>
            <person name="Brown M.W."/>
            <person name="Baldauf S.L."/>
        </authorList>
    </citation>
    <scope>NUCLEOTIDE SEQUENCE [LARGE SCALE GENOMIC DNA]</scope>
    <source>
        <strain evidence="3 5">ATCC MYA-3509</strain>
    </source>
</reference>
<proteinExistence type="predicted"/>
<keyword evidence="1" id="KW-1133">Transmembrane helix</keyword>
<dbReference type="Pfam" id="PF05753">
    <property type="entry name" value="TRAP_beta"/>
    <property type="match status" value="1"/>
</dbReference>
<dbReference type="AlphaFoldDB" id="A0AAW2ZLE3"/>
<evidence type="ECO:0000256" key="2">
    <source>
        <dbReference type="SAM" id="SignalP"/>
    </source>
</evidence>
<name>A0AAW2ZLE3_9EUKA</name>
<gene>
    <name evidence="4" type="ORF">AKO1_000606</name>
    <name evidence="3" type="ORF">AKO1_010557</name>
</gene>
<evidence type="ECO:0000256" key="1">
    <source>
        <dbReference type="SAM" id="Phobius"/>
    </source>
</evidence>
<keyword evidence="5" id="KW-1185">Reference proteome</keyword>
<evidence type="ECO:0000313" key="5">
    <source>
        <dbReference type="Proteomes" id="UP001431209"/>
    </source>
</evidence>
<feature type="signal peptide" evidence="2">
    <location>
        <begin position="1"/>
        <end position="21"/>
    </location>
</feature>
<sequence>MFKKLILALVVCLFFAAIVRAQDDDDEEAQALPATTLIVYKNLKEYEAIVNNNITIAITVYNVGESAAYNVQIKDNDWPEGSVETLEGENKASVDVIEAGSNFTFSYTIVPRATGDILTIPAVVSFSPVQDDDSNRKFSRSNPIPKIPVLTQSEYDKKHDGHVDDVLIFLLLLTLPIGVPAVMYLYADNQIAALAADKKKLKTK</sequence>
<protein>
    <submittedName>
        <fullName evidence="3">Translocon-associated protein subunit beta</fullName>
    </submittedName>
</protein>
<feature type="transmembrane region" description="Helical" evidence="1">
    <location>
        <begin position="166"/>
        <end position="187"/>
    </location>
</feature>
<dbReference type="Proteomes" id="UP001431209">
    <property type="component" value="Unassembled WGS sequence"/>
</dbReference>